<sequence>MDCILEGLYIHASFFQFAVNEISWNEMDVYVIVLFWILKATGATTWRNCEEWRLHGYTKSADFYVDPKKDGNEFPVFCDMTTIPAQTVFKHDFSPREHVGFSIGGWYADVKPQYYVTMENIESVLSLTTSCQQFIKYECNKSKLTLQPTYSKWESRDSVKQYYWGDADLQSGYCACGLSGTCANPAKKCNCLINDDTLREDSGYLTDSSVLPVTRVVIRMSSKSSTGYLTIGPMTCTDVDPRGFVETPEGIATLVICSVLFLIFLFMVTYACYKRRPCCKRQSKDSIKKLSPALRPTVEPSVEASHPGTTLTPQPPSPTLLAFPRGPLHAIMPPSYTVHNFPLESYKPGELSSLLGARTEADLVQLRMQLNARSVQRPPSYRKSQKLDQERSPSRTEISDGLGPKSEGNYGYNWNIDNVLLVRSLIAREQATRVTSNTSRQQHSATKTSAHSTRSSEHMGVSLSNIDDLDTNEEPRITDETMADGTDTNNVSQSPSLPESSSINYNNIQMVKDVIAREKKEKESAQSNTGSRVSNASRPTETDVTDQSKSSSQSRDDPHVDNGDWD</sequence>
<dbReference type="SUPFAM" id="SSF56496">
    <property type="entry name" value="Fibrinogen C-terminal domain-like"/>
    <property type="match status" value="1"/>
</dbReference>
<dbReference type="KEGG" id="cvn:111110189"/>
<accession>A0A8B8BHJ9</accession>
<dbReference type="Proteomes" id="UP000694844">
    <property type="component" value="Chromosome 8"/>
</dbReference>
<feature type="compositionally biased region" description="Basic and acidic residues" evidence="1">
    <location>
        <begin position="385"/>
        <end position="398"/>
    </location>
</feature>
<keyword evidence="2" id="KW-0812">Transmembrane</keyword>
<dbReference type="GeneID" id="111110189"/>
<feature type="transmembrane region" description="Helical" evidence="2">
    <location>
        <begin position="251"/>
        <end position="273"/>
    </location>
</feature>
<reference evidence="4" key="1">
    <citation type="submission" date="2025-08" db="UniProtKB">
        <authorList>
            <consortium name="RefSeq"/>
        </authorList>
    </citation>
    <scope>IDENTIFICATION</scope>
    <source>
        <tissue evidence="4">Whole sample</tissue>
    </source>
</reference>
<keyword evidence="2" id="KW-1133">Transmembrane helix</keyword>
<evidence type="ECO:0000256" key="1">
    <source>
        <dbReference type="SAM" id="MobiDB-lite"/>
    </source>
</evidence>
<feature type="region of interest" description="Disordered" evidence="1">
    <location>
        <begin position="374"/>
        <end position="409"/>
    </location>
</feature>
<feature type="compositionally biased region" description="Basic and acidic residues" evidence="1">
    <location>
        <begin position="554"/>
        <end position="566"/>
    </location>
</feature>
<evidence type="ECO:0000256" key="2">
    <source>
        <dbReference type="SAM" id="Phobius"/>
    </source>
</evidence>
<dbReference type="InterPro" id="IPR036056">
    <property type="entry name" value="Fibrinogen-like_C"/>
</dbReference>
<keyword evidence="2" id="KW-0472">Membrane</keyword>
<protein>
    <submittedName>
        <fullName evidence="4">Uncharacterized protein LOC111110189</fullName>
    </submittedName>
</protein>
<dbReference type="AlphaFoldDB" id="A0A8B8BHJ9"/>
<feature type="region of interest" description="Disordered" evidence="1">
    <location>
        <begin position="432"/>
        <end position="505"/>
    </location>
</feature>
<keyword evidence="3" id="KW-1185">Reference proteome</keyword>
<feature type="region of interest" description="Disordered" evidence="1">
    <location>
        <begin position="290"/>
        <end position="324"/>
    </location>
</feature>
<name>A0A8B8BHJ9_CRAVI</name>
<dbReference type="RefSeq" id="XP_022302289.1">
    <property type="nucleotide sequence ID" value="XM_022446581.1"/>
</dbReference>
<evidence type="ECO:0000313" key="4">
    <source>
        <dbReference type="RefSeq" id="XP_022302289.1"/>
    </source>
</evidence>
<feature type="compositionally biased region" description="Polar residues" evidence="1">
    <location>
        <begin position="525"/>
        <end position="539"/>
    </location>
</feature>
<feature type="compositionally biased region" description="Polar residues" evidence="1">
    <location>
        <begin position="432"/>
        <end position="453"/>
    </location>
</feature>
<feature type="region of interest" description="Disordered" evidence="1">
    <location>
        <begin position="518"/>
        <end position="566"/>
    </location>
</feature>
<gene>
    <name evidence="4" type="primary">LOC111110189</name>
</gene>
<feature type="compositionally biased region" description="Low complexity" evidence="1">
    <location>
        <begin position="492"/>
        <end position="502"/>
    </location>
</feature>
<dbReference type="Gene3D" id="2.60.120.1000">
    <property type="match status" value="1"/>
</dbReference>
<proteinExistence type="predicted"/>
<dbReference type="OrthoDB" id="6350048at2759"/>
<evidence type="ECO:0000313" key="3">
    <source>
        <dbReference type="Proteomes" id="UP000694844"/>
    </source>
</evidence>
<organism evidence="3 4">
    <name type="scientific">Crassostrea virginica</name>
    <name type="common">Eastern oyster</name>
    <dbReference type="NCBI Taxonomy" id="6565"/>
    <lineage>
        <taxon>Eukaryota</taxon>
        <taxon>Metazoa</taxon>
        <taxon>Spiralia</taxon>
        <taxon>Lophotrochozoa</taxon>
        <taxon>Mollusca</taxon>
        <taxon>Bivalvia</taxon>
        <taxon>Autobranchia</taxon>
        <taxon>Pteriomorphia</taxon>
        <taxon>Ostreida</taxon>
        <taxon>Ostreoidea</taxon>
        <taxon>Ostreidae</taxon>
        <taxon>Crassostrea</taxon>
    </lineage>
</organism>